<evidence type="ECO:0000313" key="2">
    <source>
        <dbReference type="Proteomes" id="UP001372338"/>
    </source>
</evidence>
<dbReference type="Proteomes" id="UP001372338">
    <property type="component" value="Unassembled WGS sequence"/>
</dbReference>
<evidence type="ECO:0000313" key="1">
    <source>
        <dbReference type="EMBL" id="KAK7246154.1"/>
    </source>
</evidence>
<dbReference type="EMBL" id="JAYWIO010000008">
    <property type="protein sequence ID" value="KAK7246154.1"/>
    <property type="molecule type" value="Genomic_DNA"/>
</dbReference>
<proteinExistence type="predicted"/>
<reference evidence="1 2" key="1">
    <citation type="submission" date="2024-01" db="EMBL/GenBank/DDBJ databases">
        <title>The genomes of 5 underutilized Papilionoideae crops provide insights into root nodulation and disease resistanc.</title>
        <authorList>
            <person name="Yuan L."/>
        </authorList>
    </citation>
    <scope>NUCLEOTIDE SEQUENCE [LARGE SCALE GENOMIC DNA]</scope>
    <source>
        <strain evidence="1">ZHUSHIDOU_FW_LH</strain>
        <tissue evidence="1">Leaf</tissue>
    </source>
</reference>
<comment type="caution">
    <text evidence="1">The sequence shown here is derived from an EMBL/GenBank/DDBJ whole genome shotgun (WGS) entry which is preliminary data.</text>
</comment>
<accession>A0AAN9E490</accession>
<name>A0AAN9E490_CROPI</name>
<gene>
    <name evidence="1" type="ORF">RIF29_41014</name>
</gene>
<keyword evidence="2" id="KW-1185">Reference proteome</keyword>
<organism evidence="1 2">
    <name type="scientific">Crotalaria pallida</name>
    <name type="common">Smooth rattlebox</name>
    <name type="synonym">Crotalaria striata</name>
    <dbReference type="NCBI Taxonomy" id="3830"/>
    <lineage>
        <taxon>Eukaryota</taxon>
        <taxon>Viridiplantae</taxon>
        <taxon>Streptophyta</taxon>
        <taxon>Embryophyta</taxon>
        <taxon>Tracheophyta</taxon>
        <taxon>Spermatophyta</taxon>
        <taxon>Magnoliopsida</taxon>
        <taxon>eudicotyledons</taxon>
        <taxon>Gunneridae</taxon>
        <taxon>Pentapetalae</taxon>
        <taxon>rosids</taxon>
        <taxon>fabids</taxon>
        <taxon>Fabales</taxon>
        <taxon>Fabaceae</taxon>
        <taxon>Papilionoideae</taxon>
        <taxon>50 kb inversion clade</taxon>
        <taxon>genistoids sensu lato</taxon>
        <taxon>core genistoids</taxon>
        <taxon>Crotalarieae</taxon>
        <taxon>Crotalaria</taxon>
    </lineage>
</organism>
<sequence length="66" mass="7237">MECSMNDFNQFFVCKVKPNPAGPIFVRSGASPHIHIFILPSLLRCPNLPSPFSVSDNIPHASSGRL</sequence>
<dbReference type="AlphaFoldDB" id="A0AAN9E490"/>
<protein>
    <submittedName>
        <fullName evidence="1">Uncharacterized protein</fullName>
    </submittedName>
</protein>